<sequence>MLSPSTPASPSTDHRRGGRSIVAGWLVTRVLMIVLLLAAERVALGDPTYYWRKIGAMFDVGLAQTLNEYPTPVTWMLWVPYALGGGTRLGYRIAFIVLMMALDAVFCWLLWRLNTRRRDAAVDFWLAFLFLIGPLSYLRFDLVPAVLAGAALLLVARRPAVAGVLTGIGAAIKLWPALLIGLVAAERRVRRRALLGFLVSGIGLAVLSLVFGGWSRLVSPLTWQSDRGLQIESPWATPLMVLRALRPDVWRVDISRYQAYEIFGPGVQGFLVASTVATVLGLLVIAGLIARAFRHGNPTPVAVGLGMLAVIAIMTITNKTLSPQYLLWLGGPMAGLLLMDRRVRHERRALVRRLAIQLLVLAALTQLVYPLLYSGLQGLHGNGLTLVATVVLTLRNLALLVFTVAVCASAWRALRPAPTPVVPLAPPI</sequence>
<feature type="transmembrane region" description="Helical" evidence="8">
    <location>
        <begin position="270"/>
        <end position="289"/>
    </location>
</feature>
<protein>
    <recommendedName>
        <fullName evidence="11">DUF2029 domain-containing protein</fullName>
    </recommendedName>
</protein>
<evidence type="ECO:0000313" key="9">
    <source>
        <dbReference type="EMBL" id="MBA8795574.1"/>
    </source>
</evidence>
<keyword evidence="5 8" id="KW-1133">Transmembrane helix</keyword>
<evidence type="ECO:0000256" key="1">
    <source>
        <dbReference type="ARBA" id="ARBA00004651"/>
    </source>
</evidence>
<keyword evidence="10" id="KW-1185">Reference proteome</keyword>
<feature type="transmembrane region" description="Helical" evidence="8">
    <location>
        <begin position="194"/>
        <end position="214"/>
    </location>
</feature>
<feature type="transmembrane region" description="Helical" evidence="8">
    <location>
        <begin position="301"/>
        <end position="317"/>
    </location>
</feature>
<feature type="transmembrane region" description="Helical" evidence="8">
    <location>
        <begin position="122"/>
        <end position="140"/>
    </location>
</feature>
<keyword evidence="3" id="KW-0808">Transferase</keyword>
<evidence type="ECO:0000256" key="3">
    <source>
        <dbReference type="ARBA" id="ARBA00022679"/>
    </source>
</evidence>
<accession>A0A7W3IUM4</accession>
<reference evidence="9 10" key="1">
    <citation type="submission" date="2020-07" db="EMBL/GenBank/DDBJ databases">
        <title>Sequencing the genomes of 1000 actinobacteria strains.</title>
        <authorList>
            <person name="Klenk H.-P."/>
        </authorList>
    </citation>
    <scope>NUCLEOTIDE SEQUENCE [LARGE SCALE GENOMIC DNA]</scope>
    <source>
        <strain evidence="9 10">DSM 100723</strain>
    </source>
</reference>
<evidence type="ECO:0000313" key="10">
    <source>
        <dbReference type="Proteomes" id="UP000523079"/>
    </source>
</evidence>
<gene>
    <name evidence="9" type="ORF">FHX74_003210</name>
</gene>
<name>A0A7W3IUM4_9ACTN</name>
<evidence type="ECO:0000256" key="6">
    <source>
        <dbReference type="ARBA" id="ARBA00023136"/>
    </source>
</evidence>
<evidence type="ECO:0000256" key="2">
    <source>
        <dbReference type="ARBA" id="ARBA00022475"/>
    </source>
</evidence>
<feature type="transmembrane region" description="Helical" evidence="8">
    <location>
        <begin position="384"/>
        <end position="408"/>
    </location>
</feature>
<comment type="caution">
    <text evidence="9">The sequence shown here is derived from an EMBL/GenBank/DDBJ whole genome shotgun (WGS) entry which is preliminary data.</text>
</comment>
<dbReference type="EMBL" id="JACGWT010000005">
    <property type="protein sequence ID" value="MBA8795574.1"/>
    <property type="molecule type" value="Genomic_DNA"/>
</dbReference>
<organism evidence="9 10">
    <name type="scientific">Microlunatus kandeliicorticis</name>
    <dbReference type="NCBI Taxonomy" id="1759536"/>
    <lineage>
        <taxon>Bacteria</taxon>
        <taxon>Bacillati</taxon>
        <taxon>Actinomycetota</taxon>
        <taxon>Actinomycetes</taxon>
        <taxon>Propionibacteriales</taxon>
        <taxon>Propionibacteriaceae</taxon>
        <taxon>Microlunatus</taxon>
    </lineage>
</organism>
<dbReference type="InterPro" id="IPR018584">
    <property type="entry name" value="GT87"/>
</dbReference>
<keyword evidence="2" id="KW-1003">Cell membrane</keyword>
<evidence type="ECO:0000256" key="8">
    <source>
        <dbReference type="SAM" id="Phobius"/>
    </source>
</evidence>
<feature type="transmembrane region" description="Helical" evidence="8">
    <location>
        <begin position="21"/>
        <end position="39"/>
    </location>
</feature>
<proteinExistence type="inferred from homology"/>
<keyword evidence="4 8" id="KW-0812">Transmembrane</keyword>
<feature type="transmembrane region" description="Helical" evidence="8">
    <location>
        <begin position="89"/>
        <end position="110"/>
    </location>
</feature>
<comment type="subcellular location">
    <subcellularLocation>
        <location evidence="1">Cell membrane</location>
        <topology evidence="1">Multi-pass membrane protein</topology>
    </subcellularLocation>
</comment>
<dbReference type="Pfam" id="PF09594">
    <property type="entry name" value="GT87"/>
    <property type="match status" value="1"/>
</dbReference>
<evidence type="ECO:0008006" key="11">
    <source>
        <dbReference type="Google" id="ProtNLM"/>
    </source>
</evidence>
<dbReference type="GO" id="GO:0005886">
    <property type="term" value="C:plasma membrane"/>
    <property type="evidence" value="ECO:0007669"/>
    <property type="project" value="UniProtKB-SubCell"/>
</dbReference>
<feature type="transmembrane region" description="Helical" evidence="8">
    <location>
        <begin position="351"/>
        <end position="372"/>
    </location>
</feature>
<evidence type="ECO:0000256" key="7">
    <source>
        <dbReference type="ARBA" id="ARBA00024033"/>
    </source>
</evidence>
<evidence type="ECO:0000256" key="5">
    <source>
        <dbReference type="ARBA" id="ARBA00022989"/>
    </source>
</evidence>
<evidence type="ECO:0000256" key="4">
    <source>
        <dbReference type="ARBA" id="ARBA00022692"/>
    </source>
</evidence>
<dbReference type="GO" id="GO:0016758">
    <property type="term" value="F:hexosyltransferase activity"/>
    <property type="evidence" value="ECO:0007669"/>
    <property type="project" value="InterPro"/>
</dbReference>
<dbReference type="RefSeq" id="WP_182561180.1">
    <property type="nucleotide sequence ID" value="NZ_JACGWT010000005.1"/>
</dbReference>
<keyword evidence="6 8" id="KW-0472">Membrane</keyword>
<comment type="similarity">
    <text evidence="7">Belongs to the glycosyltransferase 87 family.</text>
</comment>
<feature type="transmembrane region" description="Helical" evidence="8">
    <location>
        <begin position="160"/>
        <end position="182"/>
    </location>
</feature>
<dbReference type="AlphaFoldDB" id="A0A7W3IUM4"/>
<dbReference type="Proteomes" id="UP000523079">
    <property type="component" value="Unassembled WGS sequence"/>
</dbReference>
<feature type="transmembrane region" description="Helical" evidence="8">
    <location>
        <begin position="323"/>
        <end position="339"/>
    </location>
</feature>